<evidence type="ECO:0000313" key="3">
    <source>
        <dbReference type="EMBL" id="MEJ6011520.1"/>
    </source>
</evidence>
<dbReference type="Proteomes" id="UP001379235">
    <property type="component" value="Unassembled WGS sequence"/>
</dbReference>
<sequence length="446" mass="49786">MTDKFLKQSAKGINLRAATCKAPTERDAPLSRIKIERSEFPDPPSGQNGPAATIENVDWLIGRYGIIVRYNVIKKKVEVIIPGLGGTTDNHDNNALTHIISIAARHGMATGAIPAIIDALADHNLFNPVADWIVSEPWDGDDRLPAMCATLETVEDYPPDLRQVLVTKWLLSAVAAALMPSGFRARGVLTLQGAQGLGKTSWCRSLIPDPALREIAIKLDHHLDGANKDSILGAVSHWICEIGELDSSFRRDIARLKGFLTNDRDKVRRPYARIEAEYGRRTVFMATVNQSDFLVDHTGNSRWWTLPVVKIDYDHGINTQQVFAQLAVRLEVGDQWWLTPEEEQQLEAWNSRHRSFSLVEDAISSVVDWDQTDPAAVKALTPTDLLAKTDLRYCSNPQAKECAAILREHLGEPKRINGRMKWRVPLRTDASADDAAEPTRPTRRFD</sequence>
<evidence type="ECO:0000259" key="2">
    <source>
        <dbReference type="Pfam" id="PF05272"/>
    </source>
</evidence>
<gene>
    <name evidence="3" type="ORF">WG900_16525</name>
</gene>
<organism evidence="3 4">
    <name type="scientific">Novosphingobium aquae</name>
    <dbReference type="NCBI Taxonomy" id="3133435"/>
    <lineage>
        <taxon>Bacteria</taxon>
        <taxon>Pseudomonadati</taxon>
        <taxon>Pseudomonadota</taxon>
        <taxon>Alphaproteobacteria</taxon>
        <taxon>Sphingomonadales</taxon>
        <taxon>Sphingomonadaceae</taxon>
        <taxon>Novosphingobium</taxon>
    </lineage>
</organism>
<keyword evidence="4" id="KW-1185">Reference proteome</keyword>
<evidence type="ECO:0000256" key="1">
    <source>
        <dbReference type="SAM" id="MobiDB-lite"/>
    </source>
</evidence>
<dbReference type="PANTHER" id="PTHR34985">
    <property type="entry name" value="SLR0554 PROTEIN"/>
    <property type="match status" value="1"/>
</dbReference>
<feature type="domain" description="Virulence-associated protein E-like" evidence="2">
    <location>
        <begin position="137"/>
        <end position="354"/>
    </location>
</feature>
<accession>A0ABU8SC23</accession>
<dbReference type="InterPro" id="IPR007936">
    <property type="entry name" value="VapE-like_dom"/>
</dbReference>
<feature type="region of interest" description="Disordered" evidence="1">
    <location>
        <begin position="427"/>
        <end position="446"/>
    </location>
</feature>
<proteinExistence type="predicted"/>
<dbReference type="RefSeq" id="WP_339968855.1">
    <property type="nucleotide sequence ID" value="NZ_JBBHJY010000009.1"/>
</dbReference>
<name>A0ABU8SC23_9SPHN</name>
<comment type="caution">
    <text evidence="3">The sequence shown here is derived from an EMBL/GenBank/DDBJ whole genome shotgun (WGS) entry which is preliminary data.</text>
</comment>
<dbReference type="Pfam" id="PF05272">
    <property type="entry name" value="VapE-like_dom"/>
    <property type="match status" value="1"/>
</dbReference>
<dbReference type="EMBL" id="JBBHJY010000009">
    <property type="protein sequence ID" value="MEJ6011520.1"/>
    <property type="molecule type" value="Genomic_DNA"/>
</dbReference>
<dbReference type="PANTHER" id="PTHR34985:SF1">
    <property type="entry name" value="SLR0554 PROTEIN"/>
    <property type="match status" value="1"/>
</dbReference>
<evidence type="ECO:0000313" key="4">
    <source>
        <dbReference type="Proteomes" id="UP001379235"/>
    </source>
</evidence>
<reference evidence="3 4" key="1">
    <citation type="submission" date="2024-03" db="EMBL/GenBank/DDBJ databases">
        <authorList>
            <person name="Jo J.-H."/>
        </authorList>
    </citation>
    <scope>NUCLEOTIDE SEQUENCE [LARGE SCALE GENOMIC DNA]</scope>
    <source>
        <strain evidence="3 4">AS3R-12</strain>
    </source>
</reference>
<protein>
    <submittedName>
        <fullName evidence="3">VapE domain-containing protein</fullName>
    </submittedName>
</protein>